<evidence type="ECO:0000256" key="2">
    <source>
        <dbReference type="ARBA" id="ARBA00022475"/>
    </source>
</evidence>
<evidence type="ECO:0000256" key="4">
    <source>
        <dbReference type="ARBA" id="ARBA00022989"/>
    </source>
</evidence>
<protein>
    <submittedName>
        <fullName evidence="6">Uncharacterized protein</fullName>
    </submittedName>
</protein>
<dbReference type="OrthoDB" id="4833173at2"/>
<sequence>MTYDTFAVLVDLAAGGLILAAVLVVWRRDLVAIVRLLACQGVALAAIPVLRGAYDGDAALIGVGVAVLVLRAAVLPRLLSRAFGAEPRTHQTRREATPLVNTATSLLITAVLTLAAFAATRPLVNLQPAASTTAVPAATSVVLIALFVMVTRRHAVSQAAGFLMLDNGIAATAFLLTAGVPLIVELGASLDVLFAVLVIGVLTGRLSRTFGGADLDALQELHD</sequence>
<dbReference type="RefSeq" id="WP_083073721.1">
    <property type="nucleotide sequence ID" value="NZ_AP022615.1"/>
</dbReference>
<dbReference type="Proteomes" id="UP000192566">
    <property type="component" value="Unassembled WGS sequence"/>
</dbReference>
<dbReference type="EMBL" id="MVHR01000010">
    <property type="protein sequence ID" value="ORA74492.1"/>
    <property type="molecule type" value="Genomic_DNA"/>
</dbReference>
<evidence type="ECO:0000256" key="1">
    <source>
        <dbReference type="ARBA" id="ARBA00004651"/>
    </source>
</evidence>
<keyword evidence="7" id="KW-1185">Reference proteome</keyword>
<keyword evidence="5" id="KW-0472">Membrane</keyword>
<reference evidence="6 7" key="1">
    <citation type="submission" date="2017-02" db="EMBL/GenBank/DDBJ databases">
        <title>The new phylogeny of genus Mycobacterium.</title>
        <authorList>
            <person name="Tortoli E."/>
            <person name="Trovato A."/>
            <person name="Cirillo D.M."/>
        </authorList>
    </citation>
    <scope>NUCLEOTIDE SEQUENCE [LARGE SCALE GENOMIC DNA]</scope>
    <source>
        <strain evidence="6 7">DSM 44471</strain>
    </source>
</reference>
<evidence type="ECO:0000256" key="3">
    <source>
        <dbReference type="ARBA" id="ARBA00022692"/>
    </source>
</evidence>
<comment type="subcellular location">
    <subcellularLocation>
        <location evidence="1">Cell membrane</location>
        <topology evidence="1">Multi-pass membrane protein</topology>
    </subcellularLocation>
</comment>
<keyword evidence="3" id="KW-0812">Transmembrane</keyword>
<dbReference type="STRING" id="53376.BST25_09290"/>
<accession>A0A1X0DQQ8</accession>
<keyword evidence="2" id="KW-1003">Cell membrane</keyword>
<name>A0A1X0DQQ8_MYCHE</name>
<organism evidence="6 7">
    <name type="scientific">Mycobacterium heidelbergense</name>
    <dbReference type="NCBI Taxonomy" id="53376"/>
    <lineage>
        <taxon>Bacteria</taxon>
        <taxon>Bacillati</taxon>
        <taxon>Actinomycetota</taxon>
        <taxon>Actinomycetes</taxon>
        <taxon>Mycobacteriales</taxon>
        <taxon>Mycobacteriaceae</taxon>
        <taxon>Mycobacterium</taxon>
        <taxon>Mycobacterium simiae complex</taxon>
    </lineage>
</organism>
<evidence type="ECO:0000313" key="6">
    <source>
        <dbReference type="EMBL" id="ORA74492.1"/>
    </source>
</evidence>
<gene>
    <name evidence="6" type="ORF">BST25_09290</name>
</gene>
<evidence type="ECO:0000313" key="7">
    <source>
        <dbReference type="Proteomes" id="UP000192566"/>
    </source>
</evidence>
<dbReference type="PANTHER" id="PTHR38601:SF1">
    <property type="entry name" value="HYDROGENASE-4 COMPONENT E"/>
    <property type="match status" value="1"/>
</dbReference>
<dbReference type="InterPro" id="IPR038730">
    <property type="entry name" value="HyfE-like"/>
</dbReference>
<proteinExistence type="predicted"/>
<comment type="caution">
    <text evidence="6">The sequence shown here is derived from an EMBL/GenBank/DDBJ whole genome shotgun (WGS) entry which is preliminary data.</text>
</comment>
<evidence type="ECO:0000256" key="5">
    <source>
        <dbReference type="ARBA" id="ARBA00023136"/>
    </source>
</evidence>
<keyword evidence="4" id="KW-1133">Transmembrane helix</keyword>
<dbReference type="GO" id="GO:0005886">
    <property type="term" value="C:plasma membrane"/>
    <property type="evidence" value="ECO:0007669"/>
    <property type="project" value="UniProtKB-SubCell"/>
</dbReference>
<dbReference type="PANTHER" id="PTHR38601">
    <property type="entry name" value="HYDROGENASE-4 COMPONENT E"/>
    <property type="match status" value="1"/>
</dbReference>
<dbReference type="AlphaFoldDB" id="A0A1X0DQQ8"/>